<feature type="non-terminal residue" evidence="2">
    <location>
        <position position="1"/>
    </location>
</feature>
<reference evidence="2 3" key="1">
    <citation type="submission" date="2020-02" db="EMBL/GenBank/DDBJ databases">
        <title>Draft genome sequence of Haematococcus lacustris strain NIES-144.</title>
        <authorList>
            <person name="Morimoto D."/>
            <person name="Nakagawa S."/>
            <person name="Yoshida T."/>
            <person name="Sawayama S."/>
        </authorList>
    </citation>
    <scope>NUCLEOTIDE SEQUENCE [LARGE SCALE GENOMIC DNA]</scope>
    <source>
        <strain evidence="2 3">NIES-144</strain>
    </source>
</reference>
<dbReference type="AlphaFoldDB" id="A0A699YIL5"/>
<evidence type="ECO:0000313" key="3">
    <source>
        <dbReference type="Proteomes" id="UP000485058"/>
    </source>
</evidence>
<dbReference type="EMBL" id="BLLF01000225">
    <property type="protein sequence ID" value="GFH09321.1"/>
    <property type="molecule type" value="Genomic_DNA"/>
</dbReference>
<dbReference type="Proteomes" id="UP000485058">
    <property type="component" value="Unassembled WGS sequence"/>
</dbReference>
<keyword evidence="3" id="KW-1185">Reference proteome</keyword>
<evidence type="ECO:0000256" key="1">
    <source>
        <dbReference type="SAM" id="MobiDB-lite"/>
    </source>
</evidence>
<name>A0A699YIL5_HAELA</name>
<feature type="region of interest" description="Disordered" evidence="1">
    <location>
        <begin position="1"/>
        <end position="93"/>
    </location>
</feature>
<sequence>MDGSDARAHGFYTEWREKQKKRAQLNAWAPTQDSPQQSSSGGTPANLSSPQQPQGVEGQGASSSPQTGGALSQQPQLEQPNPDLLQPSFQTPMPAFFNLDNPLVFTAV</sequence>
<gene>
    <name evidence="2" type="ORF">HaLaN_04432</name>
</gene>
<proteinExistence type="predicted"/>
<comment type="caution">
    <text evidence="2">The sequence shown here is derived from an EMBL/GenBank/DDBJ whole genome shotgun (WGS) entry which is preliminary data.</text>
</comment>
<evidence type="ECO:0000313" key="2">
    <source>
        <dbReference type="EMBL" id="GFH09321.1"/>
    </source>
</evidence>
<protein>
    <submittedName>
        <fullName evidence="2">Uncharacterized protein</fullName>
    </submittedName>
</protein>
<feature type="non-terminal residue" evidence="2">
    <location>
        <position position="108"/>
    </location>
</feature>
<accession>A0A699YIL5</accession>
<organism evidence="2 3">
    <name type="scientific">Haematococcus lacustris</name>
    <name type="common">Green alga</name>
    <name type="synonym">Haematococcus pluvialis</name>
    <dbReference type="NCBI Taxonomy" id="44745"/>
    <lineage>
        <taxon>Eukaryota</taxon>
        <taxon>Viridiplantae</taxon>
        <taxon>Chlorophyta</taxon>
        <taxon>core chlorophytes</taxon>
        <taxon>Chlorophyceae</taxon>
        <taxon>CS clade</taxon>
        <taxon>Chlamydomonadales</taxon>
        <taxon>Haematococcaceae</taxon>
        <taxon>Haematococcus</taxon>
    </lineage>
</organism>
<feature type="compositionally biased region" description="Polar residues" evidence="1">
    <location>
        <begin position="29"/>
        <end position="79"/>
    </location>
</feature>